<reference evidence="3" key="1">
    <citation type="submission" date="2022-07" db="EMBL/GenBank/DDBJ databases">
        <title>Phylogenomic reconstructions and comparative analyses of Kickxellomycotina fungi.</title>
        <authorList>
            <person name="Reynolds N.K."/>
            <person name="Stajich J.E."/>
            <person name="Barry K."/>
            <person name="Grigoriev I.V."/>
            <person name="Crous P."/>
            <person name="Smith M.E."/>
        </authorList>
    </citation>
    <scope>NUCLEOTIDE SEQUENCE</scope>
    <source>
        <strain evidence="3">RSA 1196</strain>
    </source>
</reference>
<evidence type="ECO:0000313" key="3">
    <source>
        <dbReference type="EMBL" id="KAJ1960031.1"/>
    </source>
</evidence>
<dbReference type="Gene3D" id="3.40.50.1820">
    <property type="entry name" value="alpha/beta hydrolase"/>
    <property type="match status" value="1"/>
</dbReference>
<evidence type="ECO:0000259" key="2">
    <source>
        <dbReference type="Pfam" id="PF01764"/>
    </source>
</evidence>
<dbReference type="InterPro" id="IPR051218">
    <property type="entry name" value="Sec_MonoDiacylglyc_Lipase"/>
</dbReference>
<comment type="caution">
    <text evidence="3">The sequence shown here is derived from an EMBL/GenBank/DDBJ whole genome shotgun (WGS) entry which is preliminary data.</text>
</comment>
<dbReference type="PANTHER" id="PTHR45856">
    <property type="entry name" value="ALPHA/BETA-HYDROLASES SUPERFAMILY PROTEIN"/>
    <property type="match status" value="1"/>
</dbReference>
<organism evidence="3 4">
    <name type="scientific">Dispira parvispora</name>
    <dbReference type="NCBI Taxonomy" id="1520584"/>
    <lineage>
        <taxon>Eukaryota</taxon>
        <taxon>Fungi</taxon>
        <taxon>Fungi incertae sedis</taxon>
        <taxon>Zoopagomycota</taxon>
        <taxon>Kickxellomycotina</taxon>
        <taxon>Dimargaritomycetes</taxon>
        <taxon>Dimargaritales</taxon>
        <taxon>Dimargaritaceae</taxon>
        <taxon>Dispira</taxon>
    </lineage>
</organism>
<gene>
    <name evidence="3" type="ORF">IWQ62_004383</name>
</gene>
<sequence length="402" mass="46070">EKAHLSLPSTHHSLQKRSNSDGANEEFGDESLAVQNWVARDCKLEFSRASSEETLLPIIPDCASTLSDEELKKVVEKADPDQSWWRKLFDKIKRGIKTIASMVYNETTVTLHRFQYALRLGSEWNKRELVNPSLLRKLKLHINYAFAAYLLPEEEDQLQSDPSFKTGSVKMFTGESKTCRGFIAVSKNEREIILSFRGSSLMAISTFFSDLLLYPISWPREWSESKVHSGFARVHNKCLPTYRSLLDQYREQFPEAVVQFIGHSLGGAIAILAALTLRLAEPAAENLMQVTTYSSPKVGNREFGYKYNQLNITTLRVTNGFDVIPQLPYGFGYFHLGREIYITPEFNQRTIICQDNMDVVNEDPACAVRITWKLSRLLDHRVYWEIPKYSPKFSDVYMDPLA</sequence>
<keyword evidence="4" id="KW-1185">Reference proteome</keyword>
<feature type="non-terminal residue" evidence="3">
    <location>
        <position position="1"/>
    </location>
</feature>
<dbReference type="Pfam" id="PF01764">
    <property type="entry name" value="Lipase_3"/>
    <property type="match status" value="1"/>
</dbReference>
<feature type="region of interest" description="Disordered" evidence="1">
    <location>
        <begin position="1"/>
        <end position="26"/>
    </location>
</feature>
<name>A0A9W8E0Q4_9FUNG</name>
<dbReference type="EMBL" id="JANBPY010001439">
    <property type="protein sequence ID" value="KAJ1960031.1"/>
    <property type="molecule type" value="Genomic_DNA"/>
</dbReference>
<evidence type="ECO:0000256" key="1">
    <source>
        <dbReference type="SAM" id="MobiDB-lite"/>
    </source>
</evidence>
<evidence type="ECO:0000313" key="4">
    <source>
        <dbReference type="Proteomes" id="UP001150925"/>
    </source>
</evidence>
<accession>A0A9W8E0Q4</accession>
<dbReference type="Proteomes" id="UP001150925">
    <property type="component" value="Unassembled WGS sequence"/>
</dbReference>
<proteinExistence type="predicted"/>
<dbReference type="AlphaFoldDB" id="A0A9W8E0Q4"/>
<dbReference type="InterPro" id="IPR029058">
    <property type="entry name" value="AB_hydrolase_fold"/>
</dbReference>
<dbReference type="InterPro" id="IPR002921">
    <property type="entry name" value="Fungal_lipase-type"/>
</dbReference>
<protein>
    <recommendedName>
        <fullName evidence="2">Fungal lipase-type domain-containing protein</fullName>
    </recommendedName>
</protein>
<dbReference type="PANTHER" id="PTHR45856:SF25">
    <property type="entry name" value="FUNGAL LIPASE-LIKE DOMAIN-CONTAINING PROTEIN"/>
    <property type="match status" value="1"/>
</dbReference>
<dbReference type="CDD" id="cd00519">
    <property type="entry name" value="Lipase_3"/>
    <property type="match status" value="1"/>
</dbReference>
<dbReference type="OrthoDB" id="438440at2759"/>
<feature type="compositionally biased region" description="Polar residues" evidence="1">
    <location>
        <begin position="7"/>
        <end position="22"/>
    </location>
</feature>
<feature type="domain" description="Fungal lipase-type" evidence="2">
    <location>
        <begin position="194"/>
        <end position="329"/>
    </location>
</feature>
<dbReference type="GO" id="GO:0006629">
    <property type="term" value="P:lipid metabolic process"/>
    <property type="evidence" value="ECO:0007669"/>
    <property type="project" value="InterPro"/>
</dbReference>
<dbReference type="SUPFAM" id="SSF53474">
    <property type="entry name" value="alpha/beta-Hydrolases"/>
    <property type="match status" value="1"/>
</dbReference>